<feature type="transmembrane region" description="Helical" evidence="5">
    <location>
        <begin position="152"/>
        <end position="173"/>
    </location>
</feature>
<dbReference type="InterPro" id="IPR051533">
    <property type="entry name" value="WaaL-like"/>
</dbReference>
<sequence>MHRRAPLSVSHHGLLVAGFLAWAMVLGGGGSPSPKAEIIVQIGFVGAAIAWLWWARRGESAPAGQVPRQLVVLGCALLAVPLVQLVPLPPAIWQALPGRELEAASLALVGAQDSWRPLTISAPRTLAGLLALVPAVGLMWATATLGSRDRRAVVLTIALVAIASAVLGALQLAGSEGAFQLYEKSHRGWLTGFHSNRNAAVDVLLIGSLALSAWFAGKAMPPAIARRRVPVLLAGQAVLLLAAVLTGSRAGILLILPVLALNSAILAPVGMGSAPKWAARGAAGIVLLLLALPLVLAGNQRLAGVASRFDVTSDARLLVWRDTLAAIEAYFPIGSGVGTFPVAFTPYESFESFAPPSINRAHNDYLELLLEMGIVAPVLLVLGAVLLVSLVRMALREPPEERTPQFFALGVLGVIALHSLVDYPLRNMAIACLAGVAAGLLGPVRPPFRARRETEQD</sequence>
<dbReference type="RefSeq" id="WP_160606278.1">
    <property type="nucleotide sequence ID" value="NZ_WTYF01000003.1"/>
</dbReference>
<feature type="transmembrane region" description="Helical" evidence="5">
    <location>
        <begin position="403"/>
        <end position="421"/>
    </location>
</feature>
<feature type="transmembrane region" description="Helical" evidence="5">
    <location>
        <begin position="277"/>
        <end position="297"/>
    </location>
</feature>
<evidence type="ECO:0000313" key="7">
    <source>
        <dbReference type="EMBL" id="MXO49951.1"/>
    </source>
</evidence>
<evidence type="ECO:0000256" key="3">
    <source>
        <dbReference type="ARBA" id="ARBA00022989"/>
    </source>
</evidence>
<feature type="transmembrane region" description="Helical" evidence="5">
    <location>
        <begin position="427"/>
        <end position="444"/>
    </location>
</feature>
<reference evidence="7 8" key="1">
    <citation type="submission" date="2019-12" db="EMBL/GenBank/DDBJ databases">
        <title>Genomic-based taxomic classification of the family Erythrobacteraceae.</title>
        <authorList>
            <person name="Xu L."/>
        </authorList>
    </citation>
    <scope>NUCLEOTIDE SEQUENCE [LARGE SCALE GENOMIC DNA]</scope>
    <source>
        <strain evidence="7 8">DSM 16225</strain>
    </source>
</reference>
<feature type="domain" description="O-antigen ligase-related" evidence="6">
    <location>
        <begin position="238"/>
        <end position="380"/>
    </location>
</feature>
<dbReference type="Pfam" id="PF04932">
    <property type="entry name" value="Wzy_C"/>
    <property type="match status" value="1"/>
</dbReference>
<dbReference type="EMBL" id="WTYF01000003">
    <property type="protein sequence ID" value="MXO49951.1"/>
    <property type="molecule type" value="Genomic_DNA"/>
</dbReference>
<feature type="transmembrane region" description="Helical" evidence="5">
    <location>
        <begin position="12"/>
        <end position="30"/>
    </location>
</feature>
<feature type="transmembrane region" description="Helical" evidence="5">
    <location>
        <begin position="66"/>
        <end position="86"/>
    </location>
</feature>
<evidence type="ECO:0000256" key="4">
    <source>
        <dbReference type="ARBA" id="ARBA00023136"/>
    </source>
</evidence>
<evidence type="ECO:0000256" key="2">
    <source>
        <dbReference type="ARBA" id="ARBA00022692"/>
    </source>
</evidence>
<evidence type="ECO:0000256" key="5">
    <source>
        <dbReference type="SAM" id="Phobius"/>
    </source>
</evidence>
<protein>
    <recommendedName>
        <fullName evidence="6">O-antigen ligase-related domain-containing protein</fullName>
    </recommendedName>
</protein>
<organism evidence="7 8">
    <name type="scientific">Qipengyuania gaetbuli</name>
    <dbReference type="NCBI Taxonomy" id="266952"/>
    <lineage>
        <taxon>Bacteria</taxon>
        <taxon>Pseudomonadati</taxon>
        <taxon>Pseudomonadota</taxon>
        <taxon>Alphaproteobacteria</taxon>
        <taxon>Sphingomonadales</taxon>
        <taxon>Erythrobacteraceae</taxon>
        <taxon>Qipengyuania</taxon>
    </lineage>
</organism>
<feature type="transmembrane region" description="Helical" evidence="5">
    <location>
        <begin position="125"/>
        <end position="145"/>
    </location>
</feature>
<accession>A0A844XVP2</accession>
<evidence type="ECO:0000256" key="1">
    <source>
        <dbReference type="ARBA" id="ARBA00004141"/>
    </source>
</evidence>
<keyword evidence="4 5" id="KW-0472">Membrane</keyword>
<comment type="subcellular location">
    <subcellularLocation>
        <location evidence="1">Membrane</location>
        <topology evidence="1">Multi-pass membrane protein</topology>
    </subcellularLocation>
</comment>
<keyword evidence="3 5" id="KW-1133">Transmembrane helix</keyword>
<dbReference type="AlphaFoldDB" id="A0A844XVP2"/>
<evidence type="ECO:0000313" key="8">
    <source>
        <dbReference type="Proteomes" id="UP000444185"/>
    </source>
</evidence>
<proteinExistence type="predicted"/>
<feature type="transmembrane region" description="Helical" evidence="5">
    <location>
        <begin position="199"/>
        <end position="217"/>
    </location>
</feature>
<dbReference type="Proteomes" id="UP000444185">
    <property type="component" value="Unassembled WGS sequence"/>
</dbReference>
<dbReference type="OrthoDB" id="7628239at2"/>
<dbReference type="PANTHER" id="PTHR37422:SF13">
    <property type="entry name" value="LIPOPOLYSACCHARIDE BIOSYNTHESIS PROTEIN PA4999-RELATED"/>
    <property type="match status" value="1"/>
</dbReference>
<dbReference type="GO" id="GO:0016020">
    <property type="term" value="C:membrane"/>
    <property type="evidence" value="ECO:0007669"/>
    <property type="project" value="UniProtKB-SubCell"/>
</dbReference>
<feature type="transmembrane region" description="Helical" evidence="5">
    <location>
        <begin position="372"/>
        <end position="391"/>
    </location>
</feature>
<comment type="caution">
    <text evidence="7">The sequence shown here is derived from an EMBL/GenBank/DDBJ whole genome shotgun (WGS) entry which is preliminary data.</text>
</comment>
<keyword evidence="8" id="KW-1185">Reference proteome</keyword>
<name>A0A844XVP2_9SPHN</name>
<dbReference type="InterPro" id="IPR007016">
    <property type="entry name" value="O-antigen_ligase-rel_domated"/>
</dbReference>
<keyword evidence="2 5" id="KW-0812">Transmembrane</keyword>
<dbReference type="PANTHER" id="PTHR37422">
    <property type="entry name" value="TEICHURONIC ACID BIOSYNTHESIS PROTEIN TUAE"/>
    <property type="match status" value="1"/>
</dbReference>
<evidence type="ECO:0000259" key="6">
    <source>
        <dbReference type="Pfam" id="PF04932"/>
    </source>
</evidence>
<feature type="transmembrane region" description="Helical" evidence="5">
    <location>
        <begin position="36"/>
        <end position="54"/>
    </location>
</feature>
<gene>
    <name evidence="7" type="ORF">GRI42_01380</name>
</gene>